<sequence>MSHTKDAIQHKKFIADENMIKSAKNPVKCMWDIINSNRGRYKYQSIASVGIDPDHCNNYFSNIAHNLIPNIPITDKNPLDNLEGSLPPSIEFSFRAVSYNEVRDIINNLKNRNIGVSGFEPDFLYPLENVTIAQGRDATFTCVVNNLGGYRVSGDPATAR</sequence>
<organism evidence="1 2">
    <name type="scientific">Cryptolaemus montrouzieri</name>
    <dbReference type="NCBI Taxonomy" id="559131"/>
    <lineage>
        <taxon>Eukaryota</taxon>
        <taxon>Metazoa</taxon>
        <taxon>Ecdysozoa</taxon>
        <taxon>Arthropoda</taxon>
        <taxon>Hexapoda</taxon>
        <taxon>Insecta</taxon>
        <taxon>Pterygota</taxon>
        <taxon>Neoptera</taxon>
        <taxon>Endopterygota</taxon>
        <taxon>Coleoptera</taxon>
        <taxon>Polyphaga</taxon>
        <taxon>Cucujiformia</taxon>
        <taxon>Coccinelloidea</taxon>
        <taxon>Coccinellidae</taxon>
        <taxon>Scymninae</taxon>
        <taxon>Scymnini</taxon>
        <taxon>Cryptolaemus</taxon>
    </lineage>
</organism>
<keyword evidence="2" id="KW-1185">Reference proteome</keyword>
<name>A0ABD2PFH0_9CUCU</name>
<reference evidence="1 2" key="1">
    <citation type="journal article" date="2021" name="BMC Biol.">
        <title>Horizontally acquired antibacterial genes associated with adaptive radiation of ladybird beetles.</title>
        <authorList>
            <person name="Li H.S."/>
            <person name="Tang X.F."/>
            <person name="Huang Y.H."/>
            <person name="Xu Z.Y."/>
            <person name="Chen M.L."/>
            <person name="Du X.Y."/>
            <person name="Qiu B.Y."/>
            <person name="Chen P.T."/>
            <person name="Zhang W."/>
            <person name="Slipinski A."/>
            <person name="Escalona H.E."/>
            <person name="Waterhouse R.M."/>
            <person name="Zwick A."/>
            <person name="Pang H."/>
        </authorList>
    </citation>
    <scope>NUCLEOTIDE SEQUENCE [LARGE SCALE GENOMIC DNA]</scope>
    <source>
        <strain evidence="1">SYSU2018</strain>
    </source>
</reference>
<dbReference type="Proteomes" id="UP001516400">
    <property type="component" value="Unassembled WGS sequence"/>
</dbReference>
<dbReference type="AlphaFoldDB" id="A0ABD2PFH0"/>
<protein>
    <submittedName>
        <fullName evidence="1">Uncharacterized protein</fullName>
    </submittedName>
</protein>
<comment type="caution">
    <text evidence="1">The sequence shown here is derived from an EMBL/GenBank/DDBJ whole genome shotgun (WGS) entry which is preliminary data.</text>
</comment>
<proteinExistence type="predicted"/>
<gene>
    <name evidence="1" type="ORF">HHI36_022943</name>
</gene>
<evidence type="ECO:0000313" key="2">
    <source>
        <dbReference type="Proteomes" id="UP001516400"/>
    </source>
</evidence>
<accession>A0ABD2PFH0</accession>
<evidence type="ECO:0000313" key="1">
    <source>
        <dbReference type="EMBL" id="KAL3289526.1"/>
    </source>
</evidence>
<dbReference type="EMBL" id="JABFTP020000186">
    <property type="protein sequence ID" value="KAL3289526.1"/>
    <property type="molecule type" value="Genomic_DNA"/>
</dbReference>
<feature type="non-terminal residue" evidence="1">
    <location>
        <position position="160"/>
    </location>
</feature>